<organism evidence="2 3">
    <name type="scientific">Lophiostoma macrostomum CBS 122681</name>
    <dbReference type="NCBI Taxonomy" id="1314788"/>
    <lineage>
        <taxon>Eukaryota</taxon>
        <taxon>Fungi</taxon>
        <taxon>Dikarya</taxon>
        <taxon>Ascomycota</taxon>
        <taxon>Pezizomycotina</taxon>
        <taxon>Dothideomycetes</taxon>
        <taxon>Pleosporomycetidae</taxon>
        <taxon>Pleosporales</taxon>
        <taxon>Lophiostomataceae</taxon>
        <taxon>Lophiostoma</taxon>
    </lineage>
</organism>
<dbReference type="EMBL" id="MU004289">
    <property type="protein sequence ID" value="KAF2662361.1"/>
    <property type="molecule type" value="Genomic_DNA"/>
</dbReference>
<evidence type="ECO:0000313" key="2">
    <source>
        <dbReference type="EMBL" id="KAF2662361.1"/>
    </source>
</evidence>
<protein>
    <submittedName>
        <fullName evidence="2">Uncharacterized protein</fullName>
    </submittedName>
</protein>
<feature type="region of interest" description="Disordered" evidence="1">
    <location>
        <begin position="1"/>
        <end position="56"/>
    </location>
</feature>
<keyword evidence="3" id="KW-1185">Reference proteome</keyword>
<evidence type="ECO:0000313" key="3">
    <source>
        <dbReference type="Proteomes" id="UP000799324"/>
    </source>
</evidence>
<proteinExistence type="predicted"/>
<gene>
    <name evidence="2" type="ORF">K491DRAFT_686247</name>
</gene>
<reference evidence="2" key="1">
    <citation type="journal article" date="2020" name="Stud. Mycol.">
        <title>101 Dothideomycetes genomes: a test case for predicting lifestyles and emergence of pathogens.</title>
        <authorList>
            <person name="Haridas S."/>
            <person name="Albert R."/>
            <person name="Binder M."/>
            <person name="Bloem J."/>
            <person name="Labutti K."/>
            <person name="Salamov A."/>
            <person name="Andreopoulos B."/>
            <person name="Baker S."/>
            <person name="Barry K."/>
            <person name="Bills G."/>
            <person name="Bluhm B."/>
            <person name="Cannon C."/>
            <person name="Castanera R."/>
            <person name="Culley D."/>
            <person name="Daum C."/>
            <person name="Ezra D."/>
            <person name="Gonzalez J."/>
            <person name="Henrissat B."/>
            <person name="Kuo A."/>
            <person name="Liang C."/>
            <person name="Lipzen A."/>
            <person name="Lutzoni F."/>
            <person name="Magnuson J."/>
            <person name="Mondo S."/>
            <person name="Nolan M."/>
            <person name="Ohm R."/>
            <person name="Pangilinan J."/>
            <person name="Park H.-J."/>
            <person name="Ramirez L."/>
            <person name="Alfaro M."/>
            <person name="Sun H."/>
            <person name="Tritt A."/>
            <person name="Yoshinaga Y."/>
            <person name="Zwiers L.-H."/>
            <person name="Turgeon B."/>
            <person name="Goodwin S."/>
            <person name="Spatafora J."/>
            <person name="Crous P."/>
            <person name="Grigoriev I."/>
        </authorList>
    </citation>
    <scope>NUCLEOTIDE SEQUENCE</scope>
    <source>
        <strain evidence="2">CBS 122681</strain>
    </source>
</reference>
<accession>A0A6A6TSS4</accession>
<evidence type="ECO:0000256" key="1">
    <source>
        <dbReference type="SAM" id="MobiDB-lite"/>
    </source>
</evidence>
<sequence>MWSQKPPQPLLERGVRKKLSVGSTAYHPTASTPTPTANTHLSPPHPTCRPSPHYVH</sequence>
<name>A0A6A6TSS4_9PLEO</name>
<feature type="compositionally biased region" description="Low complexity" evidence="1">
    <location>
        <begin position="24"/>
        <end position="39"/>
    </location>
</feature>
<dbReference type="AlphaFoldDB" id="A0A6A6TSS4"/>
<dbReference type="Proteomes" id="UP000799324">
    <property type="component" value="Unassembled WGS sequence"/>
</dbReference>